<evidence type="ECO:0000256" key="1">
    <source>
        <dbReference type="SAM" id="MobiDB-lite"/>
    </source>
</evidence>
<feature type="region of interest" description="Disordered" evidence="1">
    <location>
        <begin position="628"/>
        <end position="651"/>
    </location>
</feature>
<protein>
    <recommendedName>
        <fullName evidence="2">Integrase catalytic domain-containing protein</fullName>
    </recommendedName>
</protein>
<accession>A0A1H1KKH8</accession>
<dbReference type="Proteomes" id="UP000199365">
    <property type="component" value="Unassembled WGS sequence"/>
</dbReference>
<dbReference type="InterPro" id="IPR001584">
    <property type="entry name" value="Integrase_cat-core"/>
</dbReference>
<dbReference type="STRING" id="157910.SAMN05445850_8410"/>
<dbReference type="GO" id="GO:0003676">
    <property type="term" value="F:nucleic acid binding"/>
    <property type="evidence" value="ECO:0007669"/>
    <property type="project" value="InterPro"/>
</dbReference>
<proteinExistence type="predicted"/>
<dbReference type="InterPro" id="IPR012337">
    <property type="entry name" value="RNaseH-like_sf"/>
</dbReference>
<dbReference type="GO" id="GO:0015074">
    <property type="term" value="P:DNA integration"/>
    <property type="evidence" value="ECO:0007669"/>
    <property type="project" value="InterPro"/>
</dbReference>
<dbReference type="PROSITE" id="PS50994">
    <property type="entry name" value="INTEGRASE"/>
    <property type="match status" value="1"/>
</dbReference>
<organism evidence="3 4">
    <name type="scientific">Paraburkholderia tuberum</name>
    <dbReference type="NCBI Taxonomy" id="157910"/>
    <lineage>
        <taxon>Bacteria</taxon>
        <taxon>Pseudomonadati</taxon>
        <taxon>Pseudomonadota</taxon>
        <taxon>Betaproteobacteria</taxon>
        <taxon>Burkholderiales</taxon>
        <taxon>Burkholderiaceae</taxon>
        <taxon>Paraburkholderia</taxon>
    </lineage>
</organism>
<gene>
    <name evidence="3" type="ORF">SAMN05445850_8410</name>
</gene>
<sequence length="660" mass="74481">MKTIAFGALRFDRQSIPQALMDVGQWPPADDNALSDEGRELLQRRIRAMTLFVDGHTPLREISRQTGIGFNDLYRVFERCITQHEDGRIFGCRALIPYQHTRPYDRRSLVKPSRQDVASNASGAFTQLLQRYPDLARWIERKVTERSRKHAEPTEVHRHLWRLHGGFLAECRQAGIPAHEYPFNQKYLGERSLATYVRTLANRNFDAAARAAGARQIGHRWRDDPETVRKPATRPYEVVEFDGHKVDVRLTLRIDDPFGFETLLVLHRIWILLLLDVATRAVIGYTLSLGHEYNKDDIAVALQASLMPHTARASKIPALTIRPGGGFPSAVIPETAWACWGTFRFDAARSHFATATLERLTQVVGCATDNGPLGQKNERALIERFFDRIASHFAHRLPATTGRDPRAVERALNDVSGKTSLMMTLDELEDVIDVVLADYNGEPHGGLGGRTPLEAMQFLLAREDGLLRTLPLARRSTLCLLQEARVVTIRGNVSRGERPHINFEHVRYDSRVLSGIAGLIGKQLRIYFNVKDIRHLHAFHMDGSELGVLTAARPWCFTPHSLRVRQEIFSLIHQRKLAVREGSDPVSAWFVYKKNQARSHTRDANDLARMLSDRAKLHQGLPAPDVADASAAVTREAQTAEPPAKTAPRPPWLTQIFTFG</sequence>
<keyword evidence="4" id="KW-1185">Reference proteome</keyword>
<feature type="domain" description="Integrase catalytic" evidence="2">
    <location>
        <begin position="231"/>
        <end position="460"/>
    </location>
</feature>
<name>A0A1H1KKH8_9BURK</name>
<dbReference type="EMBL" id="FNKX01000005">
    <property type="protein sequence ID" value="SDR62756.1"/>
    <property type="molecule type" value="Genomic_DNA"/>
</dbReference>
<dbReference type="RefSeq" id="WP_090812775.1">
    <property type="nucleotide sequence ID" value="NZ_FNKX01000005.1"/>
</dbReference>
<dbReference type="AlphaFoldDB" id="A0A1H1KKH8"/>
<evidence type="ECO:0000313" key="4">
    <source>
        <dbReference type="Proteomes" id="UP000199365"/>
    </source>
</evidence>
<evidence type="ECO:0000313" key="3">
    <source>
        <dbReference type="EMBL" id="SDR62756.1"/>
    </source>
</evidence>
<evidence type="ECO:0000259" key="2">
    <source>
        <dbReference type="PROSITE" id="PS50994"/>
    </source>
</evidence>
<dbReference type="SUPFAM" id="SSF53098">
    <property type="entry name" value="Ribonuclease H-like"/>
    <property type="match status" value="1"/>
</dbReference>
<dbReference type="Gene3D" id="3.30.420.10">
    <property type="entry name" value="Ribonuclease H-like superfamily/Ribonuclease H"/>
    <property type="match status" value="1"/>
</dbReference>
<reference evidence="4" key="1">
    <citation type="submission" date="2016-10" db="EMBL/GenBank/DDBJ databases">
        <authorList>
            <person name="Varghese N."/>
            <person name="Submissions S."/>
        </authorList>
    </citation>
    <scope>NUCLEOTIDE SEQUENCE [LARGE SCALE GENOMIC DNA]</scope>
    <source>
        <strain evidence="4">DUS833</strain>
    </source>
</reference>
<dbReference type="InterPro" id="IPR036397">
    <property type="entry name" value="RNaseH_sf"/>
</dbReference>